<organism evidence="2 3">
    <name type="scientific">Portunus trituberculatus</name>
    <name type="common">Swimming crab</name>
    <name type="synonym">Neptunus trituberculatus</name>
    <dbReference type="NCBI Taxonomy" id="210409"/>
    <lineage>
        <taxon>Eukaryota</taxon>
        <taxon>Metazoa</taxon>
        <taxon>Ecdysozoa</taxon>
        <taxon>Arthropoda</taxon>
        <taxon>Crustacea</taxon>
        <taxon>Multicrustacea</taxon>
        <taxon>Malacostraca</taxon>
        <taxon>Eumalacostraca</taxon>
        <taxon>Eucarida</taxon>
        <taxon>Decapoda</taxon>
        <taxon>Pleocyemata</taxon>
        <taxon>Brachyura</taxon>
        <taxon>Eubrachyura</taxon>
        <taxon>Portunoidea</taxon>
        <taxon>Portunidae</taxon>
        <taxon>Portuninae</taxon>
        <taxon>Portunus</taxon>
    </lineage>
</organism>
<dbReference type="EMBL" id="VSRR010104993">
    <property type="protein sequence ID" value="MPC96199.1"/>
    <property type="molecule type" value="Genomic_DNA"/>
</dbReference>
<evidence type="ECO:0000313" key="3">
    <source>
        <dbReference type="Proteomes" id="UP000324222"/>
    </source>
</evidence>
<sequence>MGWIQFYHTNEDEESEGVEEEWRGRSVLFKRLPPPRCPPRSTKASEDHVYSAEPFVSLGGPDKRTGHH</sequence>
<proteinExistence type="predicted"/>
<protein>
    <submittedName>
        <fullName evidence="2">Uncharacterized protein</fullName>
    </submittedName>
</protein>
<evidence type="ECO:0000256" key="1">
    <source>
        <dbReference type="SAM" id="MobiDB-lite"/>
    </source>
</evidence>
<reference evidence="2 3" key="1">
    <citation type="submission" date="2019-05" db="EMBL/GenBank/DDBJ databases">
        <title>Another draft genome of Portunus trituberculatus and its Hox gene families provides insights of decapod evolution.</title>
        <authorList>
            <person name="Jeong J.-H."/>
            <person name="Song I."/>
            <person name="Kim S."/>
            <person name="Choi T."/>
            <person name="Kim D."/>
            <person name="Ryu S."/>
            <person name="Kim W."/>
        </authorList>
    </citation>
    <scope>NUCLEOTIDE SEQUENCE [LARGE SCALE GENOMIC DNA]</scope>
    <source>
        <tissue evidence="2">Muscle</tissue>
    </source>
</reference>
<keyword evidence="3" id="KW-1185">Reference proteome</keyword>
<comment type="caution">
    <text evidence="2">The sequence shown here is derived from an EMBL/GenBank/DDBJ whole genome shotgun (WGS) entry which is preliminary data.</text>
</comment>
<feature type="region of interest" description="Disordered" evidence="1">
    <location>
        <begin position="1"/>
        <end position="68"/>
    </location>
</feature>
<dbReference type="Proteomes" id="UP000324222">
    <property type="component" value="Unassembled WGS sequence"/>
</dbReference>
<accession>A0A5B7JMY8</accession>
<gene>
    <name evidence="2" type="ORF">E2C01_091441</name>
</gene>
<dbReference type="AlphaFoldDB" id="A0A5B7JMY8"/>
<evidence type="ECO:0000313" key="2">
    <source>
        <dbReference type="EMBL" id="MPC96199.1"/>
    </source>
</evidence>
<name>A0A5B7JMY8_PORTR</name>